<comment type="caution">
    <text evidence="3">The sequence shown here is derived from an EMBL/GenBank/DDBJ whole genome shotgun (WGS) entry which is preliminary data.</text>
</comment>
<feature type="signal peptide" evidence="1">
    <location>
        <begin position="1"/>
        <end position="26"/>
    </location>
</feature>
<dbReference type="OrthoDB" id="9812065at2"/>
<gene>
    <name evidence="3" type="ORF">SA87_07975</name>
</gene>
<dbReference type="InterPro" id="IPR014235">
    <property type="entry name" value="Spore_PdaA"/>
</dbReference>
<keyword evidence="4" id="KW-1185">Reference proteome</keyword>
<dbReference type="Gene3D" id="3.20.20.370">
    <property type="entry name" value="Glycoside hydrolase/deacetylase"/>
    <property type="match status" value="1"/>
</dbReference>
<keyword evidence="1" id="KW-0732">Signal</keyword>
<name>A0A179IRH0_HYDSH</name>
<dbReference type="PROSITE" id="PS51677">
    <property type="entry name" value="NODB"/>
    <property type="match status" value="1"/>
</dbReference>
<feature type="chain" id="PRO_5008104711" evidence="1">
    <location>
        <begin position="27"/>
        <end position="302"/>
    </location>
</feature>
<dbReference type="Pfam" id="PF01522">
    <property type="entry name" value="Polysacc_deac_1"/>
    <property type="match status" value="1"/>
</dbReference>
<dbReference type="EMBL" id="JXBB01000002">
    <property type="protein sequence ID" value="OAR05297.1"/>
    <property type="molecule type" value="Genomic_DNA"/>
</dbReference>
<dbReference type="SUPFAM" id="SSF88713">
    <property type="entry name" value="Glycoside hydrolase/deacetylase"/>
    <property type="match status" value="1"/>
</dbReference>
<evidence type="ECO:0000256" key="1">
    <source>
        <dbReference type="SAM" id="SignalP"/>
    </source>
</evidence>
<feature type="domain" description="NodB homology" evidence="2">
    <location>
        <begin position="96"/>
        <end position="277"/>
    </location>
</feature>
<dbReference type="RefSeq" id="WP_066442252.1">
    <property type="nucleotide sequence ID" value="NZ_CBCSAS010000001.1"/>
</dbReference>
<evidence type="ECO:0000259" key="2">
    <source>
        <dbReference type="PROSITE" id="PS51677"/>
    </source>
</evidence>
<dbReference type="GO" id="GO:0005975">
    <property type="term" value="P:carbohydrate metabolic process"/>
    <property type="evidence" value="ECO:0007669"/>
    <property type="project" value="InterPro"/>
</dbReference>
<dbReference type="GO" id="GO:0016810">
    <property type="term" value="F:hydrolase activity, acting on carbon-nitrogen (but not peptide) bonds"/>
    <property type="evidence" value="ECO:0007669"/>
    <property type="project" value="InterPro"/>
</dbReference>
<dbReference type="InterPro" id="IPR011330">
    <property type="entry name" value="Glyco_hydro/deAcase_b/a-brl"/>
</dbReference>
<sequence length="302" mass="33369">MRFLGFRAVLALGVFTASAFGSAAWAALGVASDEGSAGSVDRPASEANLPGGGETKAYHWGFQKSRDGRPPSIAREGFQGLIERYGALFYDEKGGKVLYLTFDNGYENGQTARILDVLKEKNVPATFFVTGHYLRSAPELVRRMVAEGHIVGNHSWSHPDMSALSPAEMRREIERVNAAIAELTPQRTTVFFRPPRGVFSERLLRTVRAMGMETIFWSVAYKDWERDVVRGADVAYRQVMGQLHPGAVILLHSVSKDNAEALGRIIDDARAQGYVFQSLEDWRLRERSLLTPEGASTGDDDT</sequence>
<evidence type="ECO:0000313" key="3">
    <source>
        <dbReference type="EMBL" id="OAR05297.1"/>
    </source>
</evidence>
<accession>A0A179IRH0</accession>
<dbReference type="InterPro" id="IPR002509">
    <property type="entry name" value="NODB_dom"/>
</dbReference>
<dbReference type="PANTHER" id="PTHR10587:SF78">
    <property type="entry name" value="PEPTIDOGLYCAN-N-ACETYLMURAMIC ACID DEACETYLASE PDAA"/>
    <property type="match status" value="1"/>
</dbReference>
<protein>
    <submittedName>
        <fullName evidence="3">Polysaccharide deacetylase</fullName>
    </submittedName>
</protein>
<evidence type="ECO:0000313" key="4">
    <source>
        <dbReference type="Proteomes" id="UP000243024"/>
    </source>
</evidence>
<proteinExistence type="predicted"/>
<organism evidence="3 4">
    <name type="scientific">Hydrogenibacillus schlegelii</name>
    <name type="common">Bacillus schlegelii</name>
    <dbReference type="NCBI Taxonomy" id="1484"/>
    <lineage>
        <taxon>Bacteria</taxon>
        <taxon>Bacillati</taxon>
        <taxon>Bacillota</taxon>
        <taxon>Bacilli</taxon>
        <taxon>Bacillales</taxon>
        <taxon>Bacillales Family X. Incertae Sedis</taxon>
        <taxon>Hydrogenibacillus</taxon>
    </lineage>
</organism>
<reference evidence="3 4" key="1">
    <citation type="submission" date="2015-09" db="EMBL/GenBank/DDBJ databases">
        <title>Draft genome sequence of Hydrogenibacillus schlegelii DSM 2000.</title>
        <authorList>
            <person name="Hemp J."/>
        </authorList>
    </citation>
    <scope>NUCLEOTIDE SEQUENCE [LARGE SCALE GENOMIC DNA]</scope>
    <source>
        <strain evidence="3 4">MA 48</strain>
    </source>
</reference>
<dbReference type="PANTHER" id="PTHR10587">
    <property type="entry name" value="GLYCOSYL TRANSFERASE-RELATED"/>
    <property type="match status" value="1"/>
</dbReference>
<dbReference type="STRING" id="1484.SA87_07975"/>
<dbReference type="CDD" id="cd10948">
    <property type="entry name" value="CE4_BsPdaA_like"/>
    <property type="match status" value="1"/>
</dbReference>
<dbReference type="AlphaFoldDB" id="A0A179IRH0"/>
<dbReference type="NCBIfam" id="TIGR02884">
    <property type="entry name" value="spore_pdaA"/>
    <property type="match status" value="1"/>
</dbReference>
<dbReference type="InterPro" id="IPR050248">
    <property type="entry name" value="Polysacc_deacetylase_ArnD"/>
</dbReference>
<dbReference type="GO" id="GO:0016020">
    <property type="term" value="C:membrane"/>
    <property type="evidence" value="ECO:0007669"/>
    <property type="project" value="TreeGrafter"/>
</dbReference>
<dbReference type="Proteomes" id="UP000243024">
    <property type="component" value="Unassembled WGS sequence"/>
</dbReference>